<gene>
    <name evidence="1" type="ORF">CRG98_006202</name>
</gene>
<keyword evidence="2" id="KW-1185">Reference proteome</keyword>
<name>A0A2I0KY91_PUNGR</name>
<organism evidence="1 2">
    <name type="scientific">Punica granatum</name>
    <name type="common">Pomegranate</name>
    <dbReference type="NCBI Taxonomy" id="22663"/>
    <lineage>
        <taxon>Eukaryota</taxon>
        <taxon>Viridiplantae</taxon>
        <taxon>Streptophyta</taxon>
        <taxon>Embryophyta</taxon>
        <taxon>Tracheophyta</taxon>
        <taxon>Spermatophyta</taxon>
        <taxon>Magnoliopsida</taxon>
        <taxon>eudicotyledons</taxon>
        <taxon>Gunneridae</taxon>
        <taxon>Pentapetalae</taxon>
        <taxon>rosids</taxon>
        <taxon>malvids</taxon>
        <taxon>Myrtales</taxon>
        <taxon>Lythraceae</taxon>
        <taxon>Punica</taxon>
    </lineage>
</organism>
<dbReference type="Proteomes" id="UP000233551">
    <property type="component" value="Unassembled WGS sequence"/>
</dbReference>
<sequence>MSFLPQRLRRVVPTSFDWPPTTLSLPSDKEVTGQEPFHRAQPLPGRHHLPGFHLLSFRFPSCVGLCRDQQLECHLQPCLGVLQQPWATVHSPQQPHLVTRPPGSSRLNGVTRPPLLFHRATKLSFTPRGVGITFSRLRGARTFSFRALGGAIRMDSGHGDHRPHNGSRALDHLWPSLLGP</sequence>
<proteinExistence type="predicted"/>
<comment type="caution">
    <text evidence="1">The sequence shown here is derived from an EMBL/GenBank/DDBJ whole genome shotgun (WGS) entry which is preliminary data.</text>
</comment>
<dbReference type="EMBL" id="PGOL01000276">
    <property type="protein sequence ID" value="PKI73432.1"/>
    <property type="molecule type" value="Genomic_DNA"/>
</dbReference>
<reference evidence="1 2" key="1">
    <citation type="submission" date="2017-11" db="EMBL/GenBank/DDBJ databases">
        <title>De-novo sequencing of pomegranate (Punica granatum L.) genome.</title>
        <authorList>
            <person name="Akparov Z."/>
            <person name="Amiraslanov A."/>
            <person name="Hajiyeva S."/>
            <person name="Abbasov M."/>
            <person name="Kaur K."/>
            <person name="Hamwieh A."/>
            <person name="Solovyev V."/>
            <person name="Salamov A."/>
            <person name="Braich B."/>
            <person name="Kosarev P."/>
            <person name="Mahmoud A."/>
            <person name="Hajiyev E."/>
            <person name="Babayeva S."/>
            <person name="Izzatullayeva V."/>
            <person name="Mammadov A."/>
            <person name="Mammadov A."/>
            <person name="Sharifova S."/>
            <person name="Ojaghi J."/>
            <person name="Eynullazada K."/>
            <person name="Bayramov B."/>
            <person name="Abdulazimova A."/>
            <person name="Shahmuradov I."/>
        </authorList>
    </citation>
    <scope>NUCLEOTIDE SEQUENCE [LARGE SCALE GENOMIC DNA]</scope>
    <source>
        <strain evidence="2">cv. AG2017</strain>
        <tissue evidence="1">Leaf</tissue>
    </source>
</reference>
<evidence type="ECO:0000313" key="2">
    <source>
        <dbReference type="Proteomes" id="UP000233551"/>
    </source>
</evidence>
<dbReference type="AlphaFoldDB" id="A0A2I0KY91"/>
<protein>
    <submittedName>
        <fullName evidence="1">Uncharacterized protein</fullName>
    </submittedName>
</protein>
<evidence type="ECO:0000313" key="1">
    <source>
        <dbReference type="EMBL" id="PKI73432.1"/>
    </source>
</evidence>
<accession>A0A2I0KY91</accession>